<dbReference type="Proteomes" id="UP000253094">
    <property type="component" value="Unassembled WGS sequence"/>
</dbReference>
<accession>A0A367FJ04</accession>
<evidence type="ECO:0000313" key="3">
    <source>
        <dbReference type="Proteomes" id="UP000253094"/>
    </source>
</evidence>
<dbReference type="PANTHER" id="PTHR37809">
    <property type="entry name" value="RIBOSOMAL PROTEIN S12 METHYLTHIOTRANSFERASE ACCESSORY FACTOR YCAO"/>
    <property type="match status" value="1"/>
</dbReference>
<dbReference type="PROSITE" id="PS51664">
    <property type="entry name" value="YCAO"/>
    <property type="match status" value="1"/>
</dbReference>
<reference evidence="2 3" key="1">
    <citation type="submission" date="2018-06" db="EMBL/GenBank/DDBJ databases">
        <title>Sphaerisporangium craniellae sp. nov., isolated from a marine sponge in the South China Sea.</title>
        <authorList>
            <person name="Li L."/>
        </authorList>
    </citation>
    <scope>NUCLEOTIDE SEQUENCE [LARGE SCALE GENOMIC DNA]</scope>
    <source>
        <strain evidence="2 3">CCTCC AA 208026</strain>
    </source>
</reference>
<dbReference type="EMBL" id="QOIL01000009">
    <property type="protein sequence ID" value="RCG29889.1"/>
    <property type="molecule type" value="Genomic_DNA"/>
</dbReference>
<name>A0A367FJ04_9ACTN</name>
<dbReference type="PANTHER" id="PTHR37809:SF1">
    <property type="entry name" value="RIBOSOMAL PROTEIN S12 METHYLTHIOTRANSFERASE ACCESSORY FACTOR YCAO"/>
    <property type="match status" value="1"/>
</dbReference>
<dbReference type="Pfam" id="PF02624">
    <property type="entry name" value="YcaO"/>
    <property type="match status" value="1"/>
</dbReference>
<sequence>MRTDNSSFSWIFSDSDRSKVRLPGTDRAHDPAATLEMAGRAARRVGVTRVADITLLDTIGIPTFQAIRPTSRTLAVSQGKGVTPELARLSAMMEAVELWHAEQPLCPVATAPPREVAGRLGYDVRDLPLSTPTVLHDGLPLDWVAGRSLVDGAETLVPADVVGFSLVRRAGWNPPAFFESTNGLASGNTVAEAVLHALYEVVERDAVTTAISGGDRGVLVDPETSGSPVVGELCAMTARARVRLEVRSLPSPTELPCFLARVSCDDYPPGFVGYGCHLSSEIALTRAVTEAAQARLGYISGARDDLLPDFHKDAAPVPAAGPGEPIQTLRAHGSLVDDLEDVVKRAAVAFAHAPVVIDLTREDIGVPVVRVVAPGSRVRPEVF</sequence>
<dbReference type="OrthoDB" id="109999at2"/>
<keyword evidence="3" id="KW-1185">Reference proteome</keyword>
<dbReference type="NCBIfam" id="TIGR00702">
    <property type="entry name" value="YcaO-type kinase domain"/>
    <property type="match status" value="1"/>
</dbReference>
<proteinExistence type="predicted"/>
<dbReference type="InterPro" id="IPR003776">
    <property type="entry name" value="YcaO-like_dom"/>
</dbReference>
<evidence type="ECO:0000259" key="1">
    <source>
        <dbReference type="PROSITE" id="PS51664"/>
    </source>
</evidence>
<organism evidence="2 3">
    <name type="scientific">Sphaerisporangium album</name>
    <dbReference type="NCBI Taxonomy" id="509200"/>
    <lineage>
        <taxon>Bacteria</taxon>
        <taxon>Bacillati</taxon>
        <taxon>Actinomycetota</taxon>
        <taxon>Actinomycetes</taxon>
        <taxon>Streptosporangiales</taxon>
        <taxon>Streptosporangiaceae</taxon>
        <taxon>Sphaerisporangium</taxon>
    </lineage>
</organism>
<dbReference type="RefSeq" id="WP_114029832.1">
    <property type="nucleotide sequence ID" value="NZ_QOIL01000009.1"/>
</dbReference>
<protein>
    <recommendedName>
        <fullName evidence="1">YcaO domain-containing protein</fullName>
    </recommendedName>
</protein>
<gene>
    <name evidence="2" type="ORF">DQ384_17095</name>
</gene>
<comment type="caution">
    <text evidence="2">The sequence shown here is derived from an EMBL/GenBank/DDBJ whole genome shotgun (WGS) entry which is preliminary data.</text>
</comment>
<feature type="domain" description="YcaO" evidence="1">
    <location>
        <begin position="79"/>
        <end position="383"/>
    </location>
</feature>
<dbReference type="AlphaFoldDB" id="A0A367FJ04"/>
<dbReference type="Gene3D" id="3.30.1330.230">
    <property type="match status" value="2"/>
</dbReference>
<evidence type="ECO:0000313" key="2">
    <source>
        <dbReference type="EMBL" id="RCG29889.1"/>
    </source>
</evidence>